<name>W7QLA0_9ALTE</name>
<evidence type="ECO:0000259" key="9">
    <source>
        <dbReference type="Pfam" id="PF02470"/>
    </source>
</evidence>
<comment type="subcellular location">
    <subcellularLocation>
        <location evidence="1">Cell inner membrane</location>
    </subcellularLocation>
</comment>
<gene>
    <name evidence="10" type="ORF">DS2_11213</name>
</gene>
<dbReference type="NCBIfam" id="NF008070">
    <property type="entry name" value="PRK10807.1"/>
    <property type="match status" value="1"/>
</dbReference>
<dbReference type="eggNOG" id="COG3008">
    <property type="taxonomic scope" value="Bacteria"/>
</dbReference>
<feature type="transmembrane region" description="Helical" evidence="8">
    <location>
        <begin position="12"/>
        <end position="30"/>
    </location>
</feature>
<dbReference type="InterPro" id="IPR051800">
    <property type="entry name" value="PqiA-PqiB_transport"/>
</dbReference>
<evidence type="ECO:0000256" key="4">
    <source>
        <dbReference type="ARBA" id="ARBA00022692"/>
    </source>
</evidence>
<evidence type="ECO:0000256" key="5">
    <source>
        <dbReference type="ARBA" id="ARBA00022989"/>
    </source>
</evidence>
<protein>
    <submittedName>
        <fullName evidence="10">Mammalian cell entry domain-containing protein</fullName>
    </submittedName>
</protein>
<keyword evidence="4 8" id="KW-0812">Transmembrane</keyword>
<dbReference type="Pfam" id="PF02470">
    <property type="entry name" value="MlaD"/>
    <property type="match status" value="3"/>
</dbReference>
<evidence type="ECO:0000256" key="2">
    <source>
        <dbReference type="ARBA" id="ARBA00022475"/>
    </source>
</evidence>
<feature type="domain" description="Mce/MlaD" evidence="9">
    <location>
        <begin position="156"/>
        <end position="213"/>
    </location>
</feature>
<organism evidence="10 11">
    <name type="scientific">Catenovulum agarivorans DS-2</name>
    <dbReference type="NCBI Taxonomy" id="1328313"/>
    <lineage>
        <taxon>Bacteria</taxon>
        <taxon>Pseudomonadati</taxon>
        <taxon>Pseudomonadota</taxon>
        <taxon>Gammaproteobacteria</taxon>
        <taxon>Alteromonadales</taxon>
        <taxon>Alteromonadaceae</taxon>
        <taxon>Catenovulum</taxon>
    </lineage>
</organism>
<dbReference type="eggNOG" id="COG1463">
    <property type="taxonomic scope" value="Bacteria"/>
</dbReference>
<dbReference type="InterPro" id="IPR003399">
    <property type="entry name" value="Mce/MlaD"/>
</dbReference>
<comment type="caution">
    <text evidence="10">The sequence shown here is derived from an EMBL/GenBank/DDBJ whole genome shotgun (WGS) entry which is preliminary data.</text>
</comment>
<reference evidence="10 11" key="1">
    <citation type="journal article" date="2014" name="Genome Announc.">
        <title>Draft Genome Sequence of the Agar-Degrading Bacterium Catenovulum sp. Strain DS-2, Isolated from Intestines of Haliotis diversicolor.</title>
        <authorList>
            <person name="Shan D."/>
            <person name="Li X."/>
            <person name="Gu Z."/>
            <person name="Wei G."/>
            <person name="Gao Z."/>
            <person name="Shao Z."/>
        </authorList>
    </citation>
    <scope>NUCLEOTIDE SEQUENCE [LARGE SCALE GENOMIC DNA]</scope>
    <source>
        <strain evidence="10 11">DS-2</strain>
    </source>
</reference>
<feature type="domain" description="Mce/MlaD" evidence="9">
    <location>
        <begin position="290"/>
        <end position="386"/>
    </location>
</feature>
<evidence type="ECO:0000256" key="3">
    <source>
        <dbReference type="ARBA" id="ARBA00022519"/>
    </source>
</evidence>
<dbReference type="STRING" id="1328313.DS2_11213"/>
<dbReference type="PANTHER" id="PTHR30462:SF2">
    <property type="entry name" value="INTERMEMBRANE TRANSPORT PROTEIN PQIB"/>
    <property type="match status" value="1"/>
</dbReference>
<dbReference type="EMBL" id="ARZY01000020">
    <property type="protein sequence ID" value="EWH09697.1"/>
    <property type="molecule type" value="Genomic_DNA"/>
</dbReference>
<evidence type="ECO:0000256" key="7">
    <source>
        <dbReference type="SAM" id="MobiDB-lite"/>
    </source>
</evidence>
<keyword evidence="5 8" id="KW-1133">Transmembrane helix</keyword>
<keyword evidence="3" id="KW-0997">Cell inner membrane</keyword>
<feature type="region of interest" description="Disordered" evidence="7">
    <location>
        <begin position="532"/>
        <end position="552"/>
    </location>
</feature>
<proteinExistence type="predicted"/>
<evidence type="ECO:0000256" key="8">
    <source>
        <dbReference type="SAM" id="Phobius"/>
    </source>
</evidence>
<evidence type="ECO:0000256" key="6">
    <source>
        <dbReference type="ARBA" id="ARBA00023136"/>
    </source>
</evidence>
<dbReference type="OrthoDB" id="9806984at2"/>
<dbReference type="AlphaFoldDB" id="W7QLA0"/>
<accession>W7QLA0</accession>
<evidence type="ECO:0000313" key="10">
    <source>
        <dbReference type="EMBL" id="EWH09697.1"/>
    </source>
</evidence>
<dbReference type="PATRIC" id="fig|1328313.3.peg.2294"/>
<sequence>MQAPLVTKTTKLSSVWLIPFLALSISLWFVTQHYMNRGTEIQIRFASAEGVEAGKTQIKTLNVDVGVVTQVEINRDLTTVNVTARIKPQAENLLRQDSKFWVVKPRIGSKGVSGLTTILSGAYIELEPGKDYPGKTDFIGLDNPPLTRTNKQGLNLYLISDSVKALNAGDPVVHKGFEVGQITQIEVLNSNRIKTNIFIESPYDQMVTSNSRFYNSSGISFAVNAQGIEVFSDAIESTLTGGIAFDLPKGVAPGEAINDGAEFQLYPNQLAMEKHPFKHSVEFLLLFNRSIRGLNLGEFVEYRGVPVGTVVDIGFSYLAKNRFEQADKPHVPVLIRIDPARLMGHDTPQAQQDMLTALDKHINNGLKAALKTGSLVTGQSYIQLDFYPNIEVEHSALAQISGYRTIPTTHDDLDSMLSDIGVFANKLANIPVGKTFEQIDSTLLGAQQLIAQAEATLAQFQQLSQSADGYMQNPEMQALPQRISNLLNQLTTLVDRIAKSDGTMAGVEQTIYKLNQTLDSVKQVADTLESKPDSLLFSQPKQSDPIPGASNQ</sequence>
<feature type="domain" description="Mce/MlaD" evidence="9">
    <location>
        <begin position="38"/>
        <end position="129"/>
    </location>
</feature>
<dbReference type="Proteomes" id="UP000019276">
    <property type="component" value="Unassembled WGS sequence"/>
</dbReference>
<dbReference type="GO" id="GO:0005886">
    <property type="term" value="C:plasma membrane"/>
    <property type="evidence" value="ECO:0007669"/>
    <property type="project" value="UniProtKB-SubCell"/>
</dbReference>
<dbReference type="RefSeq" id="WP_035014878.1">
    <property type="nucleotide sequence ID" value="NZ_ARZY01000020.1"/>
</dbReference>
<keyword evidence="2" id="KW-1003">Cell membrane</keyword>
<keyword evidence="6 8" id="KW-0472">Membrane</keyword>
<keyword evidence="11" id="KW-1185">Reference proteome</keyword>
<evidence type="ECO:0000313" key="11">
    <source>
        <dbReference type="Proteomes" id="UP000019276"/>
    </source>
</evidence>
<dbReference type="PANTHER" id="PTHR30462">
    <property type="entry name" value="INTERMEMBRANE TRANSPORT PROTEIN PQIB-RELATED"/>
    <property type="match status" value="1"/>
</dbReference>
<evidence type="ECO:0000256" key="1">
    <source>
        <dbReference type="ARBA" id="ARBA00004533"/>
    </source>
</evidence>